<dbReference type="AlphaFoldDB" id="F3Z2U6"/>
<dbReference type="HOGENOM" id="CLU_2129383_0_0_7"/>
<protein>
    <submittedName>
        <fullName evidence="1">Uncharacterized protein</fullName>
    </submittedName>
</protein>
<organism evidence="1 2">
    <name type="scientific">Desulfocurvibacter africanus subsp. africanus str. Walvis Bay</name>
    <dbReference type="NCBI Taxonomy" id="690850"/>
    <lineage>
        <taxon>Bacteria</taxon>
        <taxon>Pseudomonadati</taxon>
        <taxon>Thermodesulfobacteriota</taxon>
        <taxon>Desulfovibrionia</taxon>
        <taxon>Desulfovibrionales</taxon>
        <taxon>Desulfovibrionaceae</taxon>
        <taxon>Desulfocurvibacter</taxon>
    </lineage>
</organism>
<dbReference type="RefSeq" id="WP_014260015.1">
    <property type="nucleotide sequence ID" value="NC_016629.1"/>
</dbReference>
<dbReference type="KEGG" id="daf:Desaf_1934"/>
<reference evidence="1 2" key="1">
    <citation type="journal article" date="2011" name="J. Bacteriol.">
        <title>Genome sequence of the mercury-methylating and pleomorphic Desulfovibrio africanus Strain Walvis Bay.</title>
        <authorList>
            <person name="Brown S.D."/>
            <person name="Wall J.D."/>
            <person name="Kucken A.M."/>
            <person name="Gilmour C.C."/>
            <person name="Podar M."/>
            <person name="Brandt C.C."/>
            <person name="Teshima H."/>
            <person name="Detter J.C."/>
            <person name="Han C.S."/>
            <person name="Land M.L."/>
            <person name="Lucas S."/>
            <person name="Han J."/>
            <person name="Pennacchio L."/>
            <person name="Nolan M."/>
            <person name="Pitluck S."/>
            <person name="Woyke T."/>
            <person name="Goodwin L."/>
            <person name="Palumbo A.V."/>
            <person name="Elias D.A."/>
        </authorList>
    </citation>
    <scope>NUCLEOTIDE SEQUENCE [LARGE SCALE GENOMIC DNA]</scope>
    <source>
        <strain evidence="1 2">Walvis Bay</strain>
    </source>
</reference>
<dbReference type="EMBL" id="CP003221">
    <property type="protein sequence ID" value="EGJ50263.1"/>
    <property type="molecule type" value="Genomic_DNA"/>
</dbReference>
<dbReference type="Proteomes" id="UP000007844">
    <property type="component" value="Chromosome"/>
</dbReference>
<gene>
    <name evidence="1" type="ORF">Desaf_1934</name>
</gene>
<accession>F3Z2U6</accession>
<evidence type="ECO:0000313" key="2">
    <source>
        <dbReference type="Proteomes" id="UP000007844"/>
    </source>
</evidence>
<keyword evidence="2" id="KW-1185">Reference proteome</keyword>
<proteinExistence type="predicted"/>
<evidence type="ECO:0000313" key="1">
    <source>
        <dbReference type="EMBL" id="EGJ50263.1"/>
    </source>
</evidence>
<name>F3Z2U6_DESAF</name>
<sequence>MIALFSYTVHGRGSTQGDKDSNREELRAKLQKIIDDLSVHSIRIHDTYLAIQADKQKISNLVGAIKLLNGRSEDIGNIDYFVTVHDPVLRAKGNPEFELNQELHSIGVEVQGI</sequence>